<comment type="caution">
    <text evidence="1">The sequence shown here is derived from an EMBL/GenBank/DDBJ whole genome shotgun (WGS) entry which is preliminary data.</text>
</comment>
<dbReference type="Proteomes" id="UP000469949">
    <property type="component" value="Unassembled WGS sequence"/>
</dbReference>
<gene>
    <name evidence="1" type="ORF">F8B43_1412</name>
</gene>
<proteinExistence type="predicted"/>
<reference evidence="1 2" key="1">
    <citation type="submission" date="2019-10" db="EMBL/GenBank/DDBJ databases">
        <title>Draft Genome Sequence of the Caffeine Degrading Methylotroph Methylorubrum populi PINKEL.</title>
        <authorList>
            <person name="Dawson S.C."/>
            <person name="Zhang X."/>
            <person name="Wright M.E."/>
            <person name="Sharma G."/>
            <person name="Langner J.T."/>
            <person name="Ditty J.L."/>
            <person name="Subuyuj G.A."/>
        </authorList>
    </citation>
    <scope>NUCLEOTIDE SEQUENCE [LARGE SCALE GENOMIC DNA]</scope>
    <source>
        <strain evidence="1 2">Pinkel</strain>
    </source>
</reference>
<organism evidence="1 2">
    <name type="scientific">Methylorubrum populi</name>
    <dbReference type="NCBI Taxonomy" id="223967"/>
    <lineage>
        <taxon>Bacteria</taxon>
        <taxon>Pseudomonadati</taxon>
        <taxon>Pseudomonadota</taxon>
        <taxon>Alphaproteobacteria</taxon>
        <taxon>Hyphomicrobiales</taxon>
        <taxon>Methylobacteriaceae</taxon>
        <taxon>Methylorubrum</taxon>
    </lineage>
</organism>
<dbReference type="RefSeq" id="WP_152276465.1">
    <property type="nucleotide sequence ID" value="NZ_WEKV01000008.1"/>
</dbReference>
<name>A0A833J9T4_9HYPH</name>
<dbReference type="EMBL" id="WEKV01000008">
    <property type="protein sequence ID" value="KAB7786011.1"/>
    <property type="molecule type" value="Genomic_DNA"/>
</dbReference>
<evidence type="ECO:0000313" key="1">
    <source>
        <dbReference type="EMBL" id="KAB7786011.1"/>
    </source>
</evidence>
<evidence type="ECO:0000313" key="2">
    <source>
        <dbReference type="Proteomes" id="UP000469949"/>
    </source>
</evidence>
<dbReference type="AlphaFoldDB" id="A0A833J9T4"/>
<protein>
    <submittedName>
        <fullName evidence="1">Uncharacterized protein</fullName>
    </submittedName>
</protein>
<sequence>MSEVHLPLNPAGPAAYRTLSLSKGGRILASVPLVARDDDEALSLAMAMTRGAGVELWDGLRFMAHFGPEPVQTAAG</sequence>
<accession>A0A833J9T4</accession>